<dbReference type="EMBL" id="ABCB02000013">
    <property type="protein sequence ID" value="EDO62646.1"/>
    <property type="molecule type" value="Genomic_DNA"/>
</dbReference>
<dbReference type="AlphaFoldDB" id="A7VPI3"/>
<name>A7VPI3_9FIRM</name>
<dbReference type="Proteomes" id="UP000003490">
    <property type="component" value="Unassembled WGS sequence"/>
</dbReference>
<protein>
    <submittedName>
        <fullName evidence="1">Uncharacterized protein</fullName>
    </submittedName>
</protein>
<comment type="caution">
    <text evidence="1">The sequence shown here is derived from an EMBL/GenBank/DDBJ whole genome shotgun (WGS) entry which is preliminary data.</text>
</comment>
<sequence>MHPSISNSSLYGYGISILIRSARIFLQPPASVAPSALKN</sequence>
<reference evidence="1 2" key="1">
    <citation type="submission" date="2007-08" db="EMBL/GenBank/DDBJ databases">
        <title>Draft genome sequence of Clostridium leptum (DSM 753).</title>
        <authorList>
            <person name="Sudarsanam P."/>
            <person name="Ley R."/>
            <person name="Guruge J."/>
            <person name="Turnbaugh P.J."/>
            <person name="Mahowald M."/>
            <person name="Liep D."/>
            <person name="Gordon J."/>
        </authorList>
    </citation>
    <scope>NUCLEOTIDE SEQUENCE [LARGE SCALE GENOMIC DNA]</scope>
    <source>
        <strain evidence="1 2">DSM 753</strain>
    </source>
</reference>
<gene>
    <name evidence="1" type="ORF">CLOLEP_00460</name>
</gene>
<dbReference type="HOGENOM" id="CLU_3307386_0_0_9"/>
<organism evidence="1 2">
    <name type="scientific">[Clostridium] leptum DSM 753</name>
    <dbReference type="NCBI Taxonomy" id="428125"/>
    <lineage>
        <taxon>Bacteria</taxon>
        <taxon>Bacillati</taxon>
        <taxon>Bacillota</taxon>
        <taxon>Clostridia</taxon>
        <taxon>Eubacteriales</taxon>
        <taxon>Oscillospiraceae</taxon>
        <taxon>Oscillospiraceae incertae sedis</taxon>
    </lineage>
</organism>
<accession>A7VPI3</accession>
<evidence type="ECO:0000313" key="2">
    <source>
        <dbReference type="Proteomes" id="UP000003490"/>
    </source>
</evidence>
<evidence type="ECO:0000313" key="1">
    <source>
        <dbReference type="EMBL" id="EDO62646.1"/>
    </source>
</evidence>
<proteinExistence type="predicted"/>
<reference evidence="1 2" key="2">
    <citation type="submission" date="2007-08" db="EMBL/GenBank/DDBJ databases">
        <authorList>
            <person name="Fulton L."/>
            <person name="Clifton S."/>
            <person name="Fulton B."/>
            <person name="Xu J."/>
            <person name="Minx P."/>
            <person name="Pepin K.H."/>
            <person name="Johnson M."/>
            <person name="Thiruvilangam P."/>
            <person name="Bhonagiri V."/>
            <person name="Nash W.E."/>
            <person name="Wang C."/>
            <person name="Mardis E.R."/>
            <person name="Wilson R.K."/>
        </authorList>
    </citation>
    <scope>NUCLEOTIDE SEQUENCE [LARGE SCALE GENOMIC DNA]</scope>
    <source>
        <strain evidence="1 2">DSM 753</strain>
    </source>
</reference>